<evidence type="ECO:0000259" key="11">
    <source>
        <dbReference type="Pfam" id="PF01336"/>
    </source>
</evidence>
<dbReference type="CDD" id="cd04476">
    <property type="entry name" value="RPA1_DBD_C"/>
    <property type="match status" value="1"/>
</dbReference>
<dbReference type="InterPro" id="IPR007199">
    <property type="entry name" value="Rep_factor-A_N"/>
</dbReference>
<dbReference type="PANTHER" id="PTHR47165:SF4">
    <property type="entry name" value="OS03G0429900 PROTEIN"/>
    <property type="match status" value="1"/>
</dbReference>
<feature type="compositionally biased region" description="Polar residues" evidence="10">
    <location>
        <begin position="90"/>
        <end position="109"/>
    </location>
</feature>
<keyword evidence="8 9" id="KW-0539">Nucleus</keyword>
<evidence type="ECO:0000256" key="10">
    <source>
        <dbReference type="SAM" id="MobiDB-lite"/>
    </source>
</evidence>
<dbReference type="STRING" id="1353952.A0A165JA62"/>
<dbReference type="InterPro" id="IPR047192">
    <property type="entry name" value="Euk_RPA1_DBD_C"/>
</dbReference>
<keyword evidence="6 9" id="KW-0862">Zinc</keyword>
<evidence type="ECO:0000256" key="4">
    <source>
        <dbReference type="ARBA" id="ARBA00022723"/>
    </source>
</evidence>
<dbReference type="FunFam" id="2.40.50.140:FF:000041">
    <property type="entry name" value="Replication protein A subunit"/>
    <property type="match status" value="1"/>
</dbReference>
<evidence type="ECO:0000256" key="1">
    <source>
        <dbReference type="ARBA" id="ARBA00004123"/>
    </source>
</evidence>
<dbReference type="InParanoid" id="A0A165JA62"/>
<dbReference type="SUPFAM" id="SSF50249">
    <property type="entry name" value="Nucleic acid-binding proteins"/>
    <property type="match status" value="4"/>
</dbReference>
<dbReference type="GO" id="GO:0006310">
    <property type="term" value="P:DNA recombination"/>
    <property type="evidence" value="ECO:0007669"/>
    <property type="project" value="InterPro"/>
</dbReference>
<dbReference type="GO" id="GO:0003677">
    <property type="term" value="F:DNA binding"/>
    <property type="evidence" value="ECO:0007669"/>
    <property type="project" value="UniProtKB-KW"/>
</dbReference>
<dbReference type="Pfam" id="PF04057">
    <property type="entry name" value="Rep-A_N"/>
    <property type="match status" value="1"/>
</dbReference>
<dbReference type="InterPro" id="IPR031657">
    <property type="entry name" value="REPA_OB_2"/>
</dbReference>
<protein>
    <recommendedName>
        <fullName evidence="9">Replication protein A subunit</fullName>
    </recommendedName>
</protein>
<feature type="domain" description="Replication factor-A protein 1 N-terminal" evidence="12">
    <location>
        <begin position="2"/>
        <end position="57"/>
    </location>
</feature>
<dbReference type="FunFam" id="2.40.50.140:FF:000064">
    <property type="entry name" value="Replication protein A subunit"/>
    <property type="match status" value="1"/>
</dbReference>
<dbReference type="Pfam" id="PF01336">
    <property type="entry name" value="tRNA_anti-codon"/>
    <property type="match status" value="1"/>
</dbReference>
<sequence length="554" mass="62357">MLSDGQRFTPAMLATQQNHFASDGLLTKWCLIRLSQFTRSRVQGKQIIIVMALDIIRQQKDKIGEPLPIDVRGPTFVQQIKATPTLSRNSQLNKVSGKPTTKGFNTTKSMKGGHTITPISDLSPYARDWTVKARIDQKSDIRSWSNSKGSGQLFSLVMMDETKSIKATAFKNEVDKFYDLLQEGRVYYISAAKVVPAKKQFSKIDNDYEVILADSTIIEECHDDSNMPEIDQAYTPLANLQDLSKDQLCNVLGVVAEVDDLQKISVKKAQRMVSKRGLIIVDRSGFSCRVTLWGKVAEEFEAQPNPVVSFRSLKVDDFNGRSLSYQGGSSRMSIDPDLEEAHALRGWFDAVGASQTFQACQGVSASRGTSSGLDRTELMSIADVKNNNVGMSETAYFTVKLRILYTIKAKRETTFCYPSCPGEDCKKKVILDGGKWRCAKCDGIWNQPLYRYVTTVGAADHHDTAWFSVFDDIGQEIFDMSAGEFQNLQNVDEEAFARQSKVPQSKQYYFKCKAEENVVNSQSRVRYTILKAFPLDYKTEMKMLVKMMDETYNQ</sequence>
<evidence type="ECO:0000313" key="15">
    <source>
        <dbReference type="EMBL" id="KZT61578.1"/>
    </source>
</evidence>
<evidence type="ECO:0000256" key="6">
    <source>
        <dbReference type="ARBA" id="ARBA00022833"/>
    </source>
</evidence>
<dbReference type="GO" id="GO:0007004">
    <property type="term" value="P:telomere maintenance via telomerase"/>
    <property type="evidence" value="ECO:0007669"/>
    <property type="project" value="UniProtKB-ARBA"/>
</dbReference>
<feature type="domain" description="Replication protein A OB" evidence="14">
    <location>
        <begin position="237"/>
        <end position="332"/>
    </location>
</feature>
<dbReference type="EMBL" id="KV423922">
    <property type="protein sequence ID" value="KZT61578.1"/>
    <property type="molecule type" value="Genomic_DNA"/>
</dbReference>
<accession>A0A165JA62</accession>
<dbReference type="Proteomes" id="UP000076842">
    <property type="component" value="Unassembled WGS sequence"/>
</dbReference>
<comment type="subunit">
    <text evidence="9">Component of the heterotrimeric canonical replication protein A complex (RPA).</text>
</comment>
<evidence type="ECO:0000259" key="14">
    <source>
        <dbReference type="Pfam" id="PF16900"/>
    </source>
</evidence>
<evidence type="ECO:0000256" key="2">
    <source>
        <dbReference type="ARBA" id="ARBA00005690"/>
    </source>
</evidence>
<evidence type="ECO:0000256" key="7">
    <source>
        <dbReference type="ARBA" id="ARBA00023125"/>
    </source>
</evidence>
<evidence type="ECO:0000259" key="13">
    <source>
        <dbReference type="Pfam" id="PF08646"/>
    </source>
</evidence>
<dbReference type="InterPro" id="IPR013955">
    <property type="entry name" value="Rep_factor-A_C"/>
</dbReference>
<feature type="domain" description="Replication factor A C-terminal" evidence="13">
    <location>
        <begin position="396"/>
        <end position="544"/>
    </location>
</feature>
<dbReference type="GO" id="GO:0000781">
    <property type="term" value="C:chromosome, telomeric region"/>
    <property type="evidence" value="ECO:0007669"/>
    <property type="project" value="UniProtKB-ARBA"/>
</dbReference>
<dbReference type="OrthoDB" id="3358105at2759"/>
<dbReference type="AlphaFoldDB" id="A0A165JA62"/>
<dbReference type="FunFam" id="2.40.50.140:FF:000090">
    <property type="entry name" value="Replication protein A subunit"/>
    <property type="match status" value="1"/>
</dbReference>
<comment type="subcellular location">
    <subcellularLocation>
        <location evidence="1 9">Nucleus</location>
    </subcellularLocation>
</comment>
<dbReference type="CDD" id="cd04475">
    <property type="entry name" value="RPA1_DBD_B"/>
    <property type="match status" value="1"/>
</dbReference>
<keyword evidence="16" id="KW-1185">Reference proteome</keyword>
<organism evidence="15 16">
    <name type="scientific">Calocera cornea HHB12733</name>
    <dbReference type="NCBI Taxonomy" id="1353952"/>
    <lineage>
        <taxon>Eukaryota</taxon>
        <taxon>Fungi</taxon>
        <taxon>Dikarya</taxon>
        <taxon>Basidiomycota</taxon>
        <taxon>Agaricomycotina</taxon>
        <taxon>Dacrymycetes</taxon>
        <taxon>Dacrymycetales</taxon>
        <taxon>Dacrymycetaceae</taxon>
        <taxon>Calocera</taxon>
    </lineage>
</organism>
<feature type="region of interest" description="Disordered" evidence="10">
    <location>
        <begin position="90"/>
        <end position="110"/>
    </location>
</feature>
<dbReference type="Gene3D" id="2.40.50.140">
    <property type="entry name" value="Nucleic acid-binding proteins"/>
    <property type="match status" value="4"/>
</dbReference>
<comment type="function">
    <text evidence="9">As part of the replication protein A (RPA/RP-A), a single-stranded DNA-binding heterotrimeric complex, may play an essential role in DNA replication, recombination and repair. Binds and stabilizes single-stranded DNA intermediates, preventing complementary DNA reannealing and recruiting different proteins involved in DNA metabolism.</text>
</comment>
<dbReference type="PANTHER" id="PTHR47165">
    <property type="entry name" value="OS03G0429900 PROTEIN"/>
    <property type="match status" value="1"/>
</dbReference>
<evidence type="ECO:0000313" key="16">
    <source>
        <dbReference type="Proteomes" id="UP000076842"/>
    </source>
</evidence>
<reference evidence="15 16" key="1">
    <citation type="journal article" date="2016" name="Mol. Biol. Evol.">
        <title>Comparative Genomics of Early-Diverging Mushroom-Forming Fungi Provides Insights into the Origins of Lignocellulose Decay Capabilities.</title>
        <authorList>
            <person name="Nagy L.G."/>
            <person name="Riley R."/>
            <person name="Tritt A."/>
            <person name="Adam C."/>
            <person name="Daum C."/>
            <person name="Floudas D."/>
            <person name="Sun H."/>
            <person name="Yadav J.S."/>
            <person name="Pangilinan J."/>
            <person name="Larsson K.H."/>
            <person name="Matsuura K."/>
            <person name="Barry K."/>
            <person name="Labutti K."/>
            <person name="Kuo R."/>
            <person name="Ohm R.A."/>
            <person name="Bhattacharya S.S."/>
            <person name="Shirouzu T."/>
            <person name="Yoshinaga Y."/>
            <person name="Martin F.M."/>
            <person name="Grigoriev I.V."/>
            <person name="Hibbett D.S."/>
        </authorList>
    </citation>
    <scope>NUCLEOTIDE SEQUENCE [LARGE SCALE GENOMIC DNA]</scope>
    <source>
        <strain evidence="15 16">HHB12733</strain>
    </source>
</reference>
<keyword evidence="4 9" id="KW-0479">Metal-binding</keyword>
<evidence type="ECO:0000256" key="9">
    <source>
        <dbReference type="RuleBase" id="RU364130"/>
    </source>
</evidence>
<name>A0A165JA62_9BASI</name>
<evidence type="ECO:0000256" key="3">
    <source>
        <dbReference type="ARBA" id="ARBA00022705"/>
    </source>
</evidence>
<comment type="similarity">
    <text evidence="2 9">Belongs to the replication factor A protein 1 family.</text>
</comment>
<dbReference type="GO" id="GO:0008270">
    <property type="term" value="F:zinc ion binding"/>
    <property type="evidence" value="ECO:0007669"/>
    <property type="project" value="UniProtKB-KW"/>
</dbReference>
<dbReference type="GO" id="GO:0005662">
    <property type="term" value="C:DNA replication factor A complex"/>
    <property type="evidence" value="ECO:0007669"/>
    <property type="project" value="UniProtKB-ARBA"/>
</dbReference>
<gene>
    <name evidence="15" type="ORF">CALCODRAFT_447245</name>
</gene>
<feature type="domain" description="OB" evidence="11">
    <location>
        <begin position="129"/>
        <end position="210"/>
    </location>
</feature>
<keyword evidence="5 9" id="KW-0863">Zinc-finger</keyword>
<dbReference type="NCBIfam" id="TIGR00617">
    <property type="entry name" value="rpa1"/>
    <property type="match status" value="1"/>
</dbReference>
<dbReference type="InterPro" id="IPR012340">
    <property type="entry name" value="NA-bd_OB-fold"/>
</dbReference>
<dbReference type="InterPro" id="IPR004365">
    <property type="entry name" value="NA-bd_OB_tRNA"/>
</dbReference>
<dbReference type="GO" id="GO:0006281">
    <property type="term" value="P:DNA repair"/>
    <property type="evidence" value="ECO:0007669"/>
    <property type="project" value="InterPro"/>
</dbReference>
<keyword evidence="3 9" id="KW-0235">DNA replication</keyword>
<dbReference type="InterPro" id="IPR004591">
    <property type="entry name" value="Rfa1"/>
</dbReference>
<keyword evidence="7 9" id="KW-0238">DNA-binding</keyword>
<dbReference type="Pfam" id="PF08646">
    <property type="entry name" value="Rep_fac-A_C"/>
    <property type="match status" value="1"/>
</dbReference>
<dbReference type="CDD" id="cd04474">
    <property type="entry name" value="RPA1_DBD_A"/>
    <property type="match status" value="1"/>
</dbReference>
<proteinExistence type="inferred from homology"/>
<evidence type="ECO:0000256" key="5">
    <source>
        <dbReference type="ARBA" id="ARBA00022771"/>
    </source>
</evidence>
<evidence type="ECO:0000256" key="8">
    <source>
        <dbReference type="ARBA" id="ARBA00023242"/>
    </source>
</evidence>
<dbReference type="GO" id="GO:0006260">
    <property type="term" value="P:DNA replication"/>
    <property type="evidence" value="ECO:0007669"/>
    <property type="project" value="UniProtKB-KW"/>
</dbReference>
<dbReference type="Pfam" id="PF16900">
    <property type="entry name" value="REPA_OB_2"/>
    <property type="match status" value="1"/>
</dbReference>
<evidence type="ECO:0000259" key="12">
    <source>
        <dbReference type="Pfam" id="PF04057"/>
    </source>
</evidence>